<dbReference type="AlphaFoldDB" id="A0AAJ7TWS4"/>
<protein>
    <submittedName>
        <fullName evidence="7">LHFPL tetraspan subfamily member 3 protein-like</fullName>
    </submittedName>
</protein>
<feature type="transmembrane region" description="Helical" evidence="5">
    <location>
        <begin position="97"/>
        <end position="119"/>
    </location>
</feature>
<feature type="transmembrane region" description="Helical" evidence="5">
    <location>
        <begin position="248"/>
        <end position="270"/>
    </location>
</feature>
<feature type="transmembrane region" description="Helical" evidence="5">
    <location>
        <begin position="168"/>
        <end position="191"/>
    </location>
</feature>
<reference evidence="7" key="1">
    <citation type="submission" date="2025-08" db="UniProtKB">
        <authorList>
            <consortium name="RefSeq"/>
        </authorList>
    </citation>
    <scope>IDENTIFICATION</scope>
    <source>
        <tissue evidence="7">Sperm</tissue>
    </source>
</reference>
<dbReference type="KEGG" id="pmrn:116951250"/>
<evidence type="ECO:0000256" key="5">
    <source>
        <dbReference type="SAM" id="Phobius"/>
    </source>
</evidence>
<evidence type="ECO:0000313" key="6">
    <source>
        <dbReference type="Proteomes" id="UP001318040"/>
    </source>
</evidence>
<keyword evidence="4 5" id="KW-0472">Membrane</keyword>
<proteinExistence type="predicted"/>
<evidence type="ECO:0000256" key="2">
    <source>
        <dbReference type="ARBA" id="ARBA00022692"/>
    </source>
</evidence>
<keyword evidence="6" id="KW-1185">Reference proteome</keyword>
<dbReference type="InterPro" id="IPR019372">
    <property type="entry name" value="LHFPL"/>
</dbReference>
<keyword evidence="3 5" id="KW-1133">Transmembrane helix</keyword>
<accession>A0AAJ7TWS4</accession>
<dbReference type="RefSeq" id="XP_032825641.1">
    <property type="nucleotide sequence ID" value="XM_032969750.1"/>
</dbReference>
<evidence type="ECO:0000256" key="4">
    <source>
        <dbReference type="ARBA" id="ARBA00023136"/>
    </source>
</evidence>
<name>A0AAJ7TWS4_PETMA</name>
<dbReference type="PANTHER" id="PTHR12489:SF1">
    <property type="entry name" value="LP10272P"/>
    <property type="match status" value="1"/>
</dbReference>
<dbReference type="GO" id="GO:0005886">
    <property type="term" value="C:plasma membrane"/>
    <property type="evidence" value="ECO:0007669"/>
    <property type="project" value="TreeGrafter"/>
</dbReference>
<organism evidence="6 7">
    <name type="scientific">Petromyzon marinus</name>
    <name type="common">Sea lamprey</name>
    <dbReference type="NCBI Taxonomy" id="7757"/>
    <lineage>
        <taxon>Eukaryota</taxon>
        <taxon>Metazoa</taxon>
        <taxon>Chordata</taxon>
        <taxon>Craniata</taxon>
        <taxon>Vertebrata</taxon>
        <taxon>Cyclostomata</taxon>
        <taxon>Hyperoartia</taxon>
        <taxon>Petromyzontiformes</taxon>
        <taxon>Petromyzontidae</taxon>
        <taxon>Petromyzon</taxon>
    </lineage>
</organism>
<sequence>MDGAALGKTRRSPSLTASIQLEETVSWIHAPADSHPLLLGKNGGGGIGVGLMSSMAPLTASSTRDAAPPRTVMLLSAQEAAQIYHTNYVRNSRAIGVLWAIFTICFAIINVVVFVQPYWVGDGAETPRAGYFGLFHLCVSGGVSKVDLKCRGSFADFSTIPSSAMRAASFFVGASMVLTVTCIVCFALFFFCNTATVYKICAWMQLTAAVCMVLGCLIFPDAWDAAEVRALCGERADKYTLGECSVRWAYILAIIAILDAKVLAFLAFVLGNRQDALLPPDFKLESKA</sequence>
<feature type="transmembrane region" description="Helical" evidence="5">
    <location>
        <begin position="197"/>
        <end position="219"/>
    </location>
</feature>
<evidence type="ECO:0000256" key="3">
    <source>
        <dbReference type="ARBA" id="ARBA00022989"/>
    </source>
</evidence>
<evidence type="ECO:0000313" key="7">
    <source>
        <dbReference type="RefSeq" id="XP_032825641.1"/>
    </source>
</evidence>
<gene>
    <name evidence="7" type="primary">LOC116951250</name>
</gene>
<keyword evidence="2 5" id="KW-0812">Transmembrane</keyword>
<dbReference type="GO" id="GO:0007605">
    <property type="term" value="P:sensory perception of sound"/>
    <property type="evidence" value="ECO:0007669"/>
    <property type="project" value="TreeGrafter"/>
</dbReference>
<evidence type="ECO:0000256" key="1">
    <source>
        <dbReference type="ARBA" id="ARBA00004141"/>
    </source>
</evidence>
<comment type="subcellular location">
    <subcellularLocation>
        <location evidence="1">Membrane</location>
        <topology evidence="1">Multi-pass membrane protein</topology>
    </subcellularLocation>
</comment>
<dbReference type="Proteomes" id="UP001318040">
    <property type="component" value="Chromosome 42"/>
</dbReference>
<dbReference type="Pfam" id="PF10242">
    <property type="entry name" value="L_HMGIC_fpl"/>
    <property type="match status" value="1"/>
</dbReference>
<dbReference type="PANTHER" id="PTHR12489">
    <property type="entry name" value="LIPOMA HMGIC FUSION PARTNER-LIKE PROTEIN"/>
    <property type="match status" value="1"/>
</dbReference>